<comment type="caution">
    <text evidence="1">The sequence shown here is derived from an EMBL/GenBank/DDBJ whole genome shotgun (WGS) entry which is preliminary data.</text>
</comment>
<proteinExistence type="predicted"/>
<protein>
    <submittedName>
        <fullName evidence="1">HAD hydrolase-like protein</fullName>
    </submittedName>
</protein>
<dbReference type="Gene3D" id="3.40.50.1000">
    <property type="entry name" value="HAD superfamily/HAD-like"/>
    <property type="match status" value="1"/>
</dbReference>
<dbReference type="SFLD" id="SFLDG01129">
    <property type="entry name" value="C1.5:_HAD__Beta-PGM__Phosphata"/>
    <property type="match status" value="1"/>
</dbReference>
<dbReference type="Pfam" id="PF12710">
    <property type="entry name" value="HAD"/>
    <property type="match status" value="1"/>
</dbReference>
<dbReference type="InterPro" id="IPR023214">
    <property type="entry name" value="HAD_sf"/>
</dbReference>
<dbReference type="PANTHER" id="PTHR43434">
    <property type="entry name" value="PHOSPHOGLYCOLATE PHOSPHATASE"/>
    <property type="match status" value="1"/>
</dbReference>
<dbReference type="SUPFAM" id="SSF56784">
    <property type="entry name" value="HAD-like"/>
    <property type="match status" value="1"/>
</dbReference>
<dbReference type="InterPro" id="IPR023198">
    <property type="entry name" value="PGP-like_dom2"/>
</dbReference>
<gene>
    <name evidence="1" type="ORF">GCM10009827_101230</name>
</gene>
<dbReference type="InterPro" id="IPR050155">
    <property type="entry name" value="HAD-like_hydrolase_sf"/>
</dbReference>
<keyword evidence="2" id="KW-1185">Reference proteome</keyword>
<dbReference type="Proteomes" id="UP001501470">
    <property type="component" value="Unassembled WGS sequence"/>
</dbReference>
<sequence>MEHRDAGLVIWDVDGTLIPADLRWLRRSIARTYEIDEAAVTFPETKVHGYTDESIVIDTAIASGIASVDAEAGVPRFHQVLAEVMEAGRDELARVQPPYPGVAASIAELHRRGFVQTVLTGNLRVAAEIKIQSLGLGGELDLEIGGYGSDERDRFRLPDVVARRYQSKYGAVVLPDRTVVVGDAPNDIACARSAGFRAVVVAHRASLEELSSYGPDAVLDSLEPDLFVATIAYLVQQR</sequence>
<evidence type="ECO:0000313" key="1">
    <source>
        <dbReference type="EMBL" id="GAA1563378.1"/>
    </source>
</evidence>
<accession>A0ABN2CVZ5</accession>
<dbReference type="SFLD" id="SFLDS00003">
    <property type="entry name" value="Haloacid_Dehalogenase"/>
    <property type="match status" value="1"/>
</dbReference>
<dbReference type="EMBL" id="BAAAQD010000033">
    <property type="protein sequence ID" value="GAA1563378.1"/>
    <property type="molecule type" value="Genomic_DNA"/>
</dbReference>
<dbReference type="PANTHER" id="PTHR43434:SF1">
    <property type="entry name" value="PHOSPHOGLYCOLATE PHOSPHATASE"/>
    <property type="match status" value="1"/>
</dbReference>
<reference evidence="1 2" key="1">
    <citation type="journal article" date="2019" name="Int. J. Syst. Evol. Microbiol.">
        <title>The Global Catalogue of Microorganisms (GCM) 10K type strain sequencing project: providing services to taxonomists for standard genome sequencing and annotation.</title>
        <authorList>
            <consortium name="The Broad Institute Genomics Platform"/>
            <consortium name="The Broad Institute Genome Sequencing Center for Infectious Disease"/>
            <person name="Wu L."/>
            <person name="Ma J."/>
        </authorList>
    </citation>
    <scope>NUCLEOTIDE SEQUENCE [LARGE SCALE GENOMIC DNA]</scope>
    <source>
        <strain evidence="1 2">JCM 15933</strain>
    </source>
</reference>
<dbReference type="RefSeq" id="WP_344512516.1">
    <property type="nucleotide sequence ID" value="NZ_BAAAQD010000033.1"/>
</dbReference>
<dbReference type="InterPro" id="IPR036412">
    <property type="entry name" value="HAD-like_sf"/>
</dbReference>
<dbReference type="Gene3D" id="1.10.150.240">
    <property type="entry name" value="Putative phosphatase, domain 2"/>
    <property type="match status" value="1"/>
</dbReference>
<evidence type="ECO:0000313" key="2">
    <source>
        <dbReference type="Proteomes" id="UP001501470"/>
    </source>
</evidence>
<name>A0ABN2CVZ5_9ACTN</name>
<organism evidence="1 2">
    <name type="scientific">Dactylosporangium maewongense</name>
    <dbReference type="NCBI Taxonomy" id="634393"/>
    <lineage>
        <taxon>Bacteria</taxon>
        <taxon>Bacillati</taxon>
        <taxon>Actinomycetota</taxon>
        <taxon>Actinomycetes</taxon>
        <taxon>Micromonosporales</taxon>
        <taxon>Micromonosporaceae</taxon>
        <taxon>Dactylosporangium</taxon>
    </lineage>
</organism>